<comment type="subcellular location">
    <subcellularLocation>
        <location evidence="1">Membrane</location>
        <topology evidence="1">Multi-pass membrane protein</topology>
    </subcellularLocation>
</comment>
<keyword evidence="4" id="KW-0812">Transmembrane</keyword>
<evidence type="ECO:0000256" key="2">
    <source>
        <dbReference type="ARBA" id="ARBA00006727"/>
    </source>
</evidence>
<dbReference type="InterPro" id="IPR050327">
    <property type="entry name" value="Proton-linked_MCT"/>
</dbReference>
<feature type="transmembrane region" description="Helical" evidence="4">
    <location>
        <begin position="239"/>
        <end position="256"/>
    </location>
</feature>
<feature type="transmembrane region" description="Helical" evidence="4">
    <location>
        <begin position="147"/>
        <end position="167"/>
    </location>
</feature>
<dbReference type="Proteomes" id="UP000092666">
    <property type="component" value="Unassembled WGS sequence"/>
</dbReference>
<keyword evidence="6" id="KW-1185">Reference proteome</keyword>
<dbReference type="Gene3D" id="1.20.1250.20">
    <property type="entry name" value="MFS general substrate transporter like domains"/>
    <property type="match status" value="2"/>
</dbReference>
<keyword evidence="4" id="KW-1133">Transmembrane helix</keyword>
<dbReference type="GO" id="GO:0016020">
    <property type="term" value="C:membrane"/>
    <property type="evidence" value="ECO:0007669"/>
    <property type="project" value="UniProtKB-SubCell"/>
</dbReference>
<name>A0A1B9GLT7_9TREE</name>
<feature type="transmembrane region" description="Helical" evidence="4">
    <location>
        <begin position="268"/>
        <end position="287"/>
    </location>
</feature>
<reference evidence="5 6" key="1">
    <citation type="submission" date="2013-07" db="EMBL/GenBank/DDBJ databases">
        <title>The Genome Sequence of Cryptococcus heveanensis BCC8398.</title>
        <authorList>
            <consortium name="The Broad Institute Genome Sequencing Platform"/>
            <person name="Cuomo C."/>
            <person name="Litvintseva A."/>
            <person name="Chen Y."/>
            <person name="Heitman J."/>
            <person name="Sun S."/>
            <person name="Springer D."/>
            <person name="Dromer F."/>
            <person name="Young S.K."/>
            <person name="Zeng Q."/>
            <person name="Gargeya S."/>
            <person name="Fitzgerald M."/>
            <person name="Abouelleil A."/>
            <person name="Alvarado L."/>
            <person name="Berlin A.M."/>
            <person name="Chapman S.B."/>
            <person name="Dewar J."/>
            <person name="Goldberg J."/>
            <person name="Griggs A."/>
            <person name="Gujja S."/>
            <person name="Hansen M."/>
            <person name="Howarth C."/>
            <person name="Imamovic A."/>
            <person name="Larimer J."/>
            <person name="McCowan C."/>
            <person name="Murphy C."/>
            <person name="Pearson M."/>
            <person name="Priest M."/>
            <person name="Roberts A."/>
            <person name="Saif S."/>
            <person name="Shea T."/>
            <person name="Sykes S."/>
            <person name="Wortman J."/>
            <person name="Nusbaum C."/>
            <person name="Birren B."/>
        </authorList>
    </citation>
    <scope>NUCLEOTIDE SEQUENCE [LARGE SCALE GENOMIC DNA]</scope>
    <source>
        <strain evidence="5 6">BCC8398</strain>
    </source>
</reference>
<feature type="transmembrane region" description="Helical" evidence="4">
    <location>
        <begin position="386"/>
        <end position="405"/>
    </location>
</feature>
<evidence type="ECO:0000313" key="5">
    <source>
        <dbReference type="EMBL" id="OCF32050.1"/>
    </source>
</evidence>
<dbReference type="SUPFAM" id="SSF103473">
    <property type="entry name" value="MFS general substrate transporter"/>
    <property type="match status" value="1"/>
</dbReference>
<organism evidence="5 6">
    <name type="scientific">Kwoniella heveanensis BCC8398</name>
    <dbReference type="NCBI Taxonomy" id="1296120"/>
    <lineage>
        <taxon>Eukaryota</taxon>
        <taxon>Fungi</taxon>
        <taxon>Dikarya</taxon>
        <taxon>Basidiomycota</taxon>
        <taxon>Agaricomycotina</taxon>
        <taxon>Tremellomycetes</taxon>
        <taxon>Tremellales</taxon>
        <taxon>Cryptococcaceae</taxon>
        <taxon>Kwoniella</taxon>
    </lineage>
</organism>
<sequence length="454" mass="48443">MSRGKHKQEIELAPLPSAGASNPTLPLSLSTPEAAYISNLNSSSTQKLNASLLLDSANSEAHLRLDPEAPTGLEETISQIDRIDDITSDNRHEPVEALPPVDGGSKAWLFLIGATYMEIIVWGLPFSIGVLHAYWSNVLFKGEGLSTITLAATLQTGLLYMFAALFGPIFAAIPKWTRALQIAGLAAASLAMIASAFATKPWHLLVTVGLFYPLSCATYLPCATLLFEWFHAKRGYATGIMYAGSGAGGTIFPFLMQGLLSRFGYKAAMISLGVGYGITGSIALIPIKRRVPLLARHDTVSSSRERQRPKVDWSFLKRKSLAIGTAVILLTSLGNFIPSLWLPSYADDLSLHSPDGTSLIAILNASSVVGNGLLGYLSDRMSLRSVVLISCVGSAASCAFLWGFAGDSSSSRGVLVAFSIIYGLLGPSFSSCWSKMIGLASSTCFHPTTPRFLV</sequence>
<dbReference type="PANTHER" id="PTHR11360">
    <property type="entry name" value="MONOCARBOXYLATE TRANSPORTER"/>
    <property type="match status" value="1"/>
</dbReference>
<evidence type="ECO:0000256" key="4">
    <source>
        <dbReference type="SAM" id="Phobius"/>
    </source>
</evidence>
<dbReference type="EMBL" id="KV700130">
    <property type="protein sequence ID" value="OCF32050.1"/>
    <property type="molecule type" value="Genomic_DNA"/>
</dbReference>
<dbReference type="InterPro" id="IPR011701">
    <property type="entry name" value="MFS"/>
</dbReference>
<dbReference type="Pfam" id="PF07690">
    <property type="entry name" value="MFS_1"/>
    <property type="match status" value="1"/>
</dbReference>
<dbReference type="OrthoDB" id="2213137at2759"/>
<gene>
    <name evidence="5" type="ORF">I316_06206</name>
</gene>
<keyword evidence="4" id="KW-0472">Membrane</keyword>
<evidence type="ECO:0000313" key="6">
    <source>
        <dbReference type="Proteomes" id="UP000092666"/>
    </source>
</evidence>
<dbReference type="PANTHER" id="PTHR11360:SF287">
    <property type="entry name" value="MFS MONOCARBOXYLATE TRANSPORTER"/>
    <property type="match status" value="1"/>
</dbReference>
<comment type="similarity">
    <text evidence="2">Belongs to the major facilitator superfamily. Monocarboxylate porter (TC 2.A.1.13) family.</text>
</comment>
<reference evidence="6" key="2">
    <citation type="submission" date="2013-12" db="EMBL/GenBank/DDBJ databases">
        <title>Evolution of pathogenesis and genome organization in the Tremellales.</title>
        <authorList>
            <person name="Cuomo C."/>
            <person name="Litvintseva A."/>
            <person name="Heitman J."/>
            <person name="Chen Y."/>
            <person name="Sun S."/>
            <person name="Springer D."/>
            <person name="Dromer F."/>
            <person name="Young S."/>
            <person name="Zeng Q."/>
            <person name="Chapman S."/>
            <person name="Gujja S."/>
            <person name="Saif S."/>
            <person name="Birren B."/>
        </authorList>
    </citation>
    <scope>NUCLEOTIDE SEQUENCE [LARGE SCALE GENOMIC DNA]</scope>
    <source>
        <strain evidence="6">BCC8398</strain>
    </source>
</reference>
<feature type="transmembrane region" description="Helical" evidence="4">
    <location>
        <begin position="411"/>
        <end position="429"/>
    </location>
</feature>
<protein>
    <submittedName>
        <fullName evidence="5">Monocarboxylic acid transporter</fullName>
    </submittedName>
</protein>
<evidence type="ECO:0000256" key="1">
    <source>
        <dbReference type="ARBA" id="ARBA00004141"/>
    </source>
</evidence>
<evidence type="ECO:0000256" key="3">
    <source>
        <dbReference type="SAM" id="MobiDB-lite"/>
    </source>
</evidence>
<dbReference type="GO" id="GO:0022857">
    <property type="term" value="F:transmembrane transporter activity"/>
    <property type="evidence" value="ECO:0007669"/>
    <property type="project" value="InterPro"/>
</dbReference>
<dbReference type="InterPro" id="IPR036259">
    <property type="entry name" value="MFS_trans_sf"/>
</dbReference>
<feature type="transmembrane region" description="Helical" evidence="4">
    <location>
        <begin position="357"/>
        <end position="374"/>
    </location>
</feature>
<feature type="region of interest" description="Disordered" evidence="3">
    <location>
        <begin position="1"/>
        <end position="24"/>
    </location>
</feature>
<accession>A0A1B9GLT7</accession>
<feature type="transmembrane region" description="Helical" evidence="4">
    <location>
        <begin position="320"/>
        <end position="337"/>
    </location>
</feature>
<feature type="transmembrane region" description="Helical" evidence="4">
    <location>
        <begin position="204"/>
        <end position="227"/>
    </location>
</feature>
<feature type="transmembrane region" description="Helical" evidence="4">
    <location>
        <begin position="179"/>
        <end position="198"/>
    </location>
</feature>
<proteinExistence type="inferred from homology"/>
<feature type="transmembrane region" description="Helical" evidence="4">
    <location>
        <begin position="108"/>
        <end position="135"/>
    </location>
</feature>
<dbReference type="AlphaFoldDB" id="A0A1B9GLT7"/>